<dbReference type="PROSITE" id="PS50110">
    <property type="entry name" value="RESPONSE_REGULATORY"/>
    <property type="match status" value="1"/>
</dbReference>
<comment type="catalytic activity">
    <reaction evidence="1">
        <text>ATP + protein L-histidine = ADP + protein N-phospho-L-histidine.</text>
        <dbReference type="EC" id="2.7.13.3"/>
    </reaction>
</comment>
<dbReference type="Gene3D" id="1.10.287.130">
    <property type="match status" value="1"/>
</dbReference>
<dbReference type="Proteomes" id="UP000092713">
    <property type="component" value="Unassembled WGS sequence"/>
</dbReference>
<dbReference type="CDD" id="cd16922">
    <property type="entry name" value="HATPase_EvgS-ArcB-TorS-like"/>
    <property type="match status" value="1"/>
</dbReference>
<evidence type="ECO:0000256" key="6">
    <source>
        <dbReference type="ARBA" id="ARBA00022777"/>
    </source>
</evidence>
<dbReference type="OrthoDB" id="9176737at2"/>
<feature type="modified residue" description="4-aspartylphosphate" evidence="11">
    <location>
        <position position="864"/>
    </location>
</feature>
<comment type="caution">
    <text evidence="18">The sequence shown here is derived from an EMBL/GenBank/DDBJ whole genome shotgun (WGS) entry which is preliminary data.</text>
</comment>
<name>A0A1A7C0Z6_9BURK</name>
<keyword evidence="6" id="KW-0418">Kinase</keyword>
<feature type="domain" description="Response regulatory" evidence="16">
    <location>
        <begin position="815"/>
        <end position="931"/>
    </location>
</feature>
<dbReference type="EC" id="2.7.13.3" evidence="2"/>
<evidence type="ECO:0000256" key="5">
    <source>
        <dbReference type="ARBA" id="ARBA00022729"/>
    </source>
</evidence>
<evidence type="ECO:0000256" key="1">
    <source>
        <dbReference type="ARBA" id="ARBA00000085"/>
    </source>
</evidence>
<feature type="domain" description="Histidine kinase" evidence="15">
    <location>
        <begin position="571"/>
        <end position="790"/>
    </location>
</feature>
<dbReference type="GO" id="GO:0000155">
    <property type="term" value="F:phosphorelay sensor kinase activity"/>
    <property type="evidence" value="ECO:0007669"/>
    <property type="project" value="InterPro"/>
</dbReference>
<keyword evidence="13" id="KW-0472">Membrane</keyword>
<dbReference type="Gene3D" id="3.40.50.2300">
    <property type="match status" value="1"/>
</dbReference>
<sequence length="1026" mass="111589">MDMGVAGKAPRGLMPGGGKRWTALRRCSRALLLLLACACVHAADSGPASLAGKRVLFLSSYDYGRAGVESYTRTYMRAMMDGGLASEDVVVEFLNLNTLSEPVLRAKMRELLLLRYSEGSGHQADLIVAMQQPALDYLLAELAPLAHAAPVLAINSAGEPLPAGSPAAIWQQKANVDFAGTLAQAMALFPQTREIVMAVGVSAADQALKRRMQQAAQAWQGKVALRYLDGLTLAQMRETVAHLPPDALLVTGNVNRDVAGSLATPVRFATQLARLANVPAFGLYDSNLGQGILGGSILDIEDAAQQVARMSLDLLAGQAPGAPGRLLPPAHPVPMYDWRQIERWDADISRLPPHAVFLNRPLNVWQEHRAVVMVVGGVFMIMACLLSALLLQQRRLRRAESEARESEQRFRILVEHAPEAILVYDVDLDLFVDANSSAQQMLGMSRERLLACGPFDLYSSEQPDKLPLGLMVEEHLRLVMLGETIHVERHIRRADGSVFPAEVRMVRLPMDGRRLVRGGIVDISARKRGEQELLGYRDHLEELVQQRTAALSVAVTEAQSANRAKSVFLANMSHELRTPLNSVIGFSQMMADSTSMFEEEKHNLAIINRAGHHLLSLINDILELSKIEAGRMQLQASPVDLNGLLDEVIEMVRMRARGRGIALCVERAHVPPLVRLDGAKLRQVLLNLLSNALKFIEQGSVTLSLDCQPAGDGQVLLAFAVRDTGTGIADADLERIFEPFVQADSAAAQAGTGLGLSISREFVRLMQGQLQVESTVGQGSVFHFSLRVPEVLAQTALPMRPGRVCCLPPAQRGRAVLLVDDDGNCRKLLAGLLAPLGFVLQQASGGAEAQALLAAQRFDLVLTDWRMPGMDGLQLARWLRGQAGMAQPRLAIMTASAFEEEKQEALAAGADAFLRKPIEQEHLFAMLEQQLGLRFLREEACAAPVLAPGAEPLALAPGELALLAPGERAALFEAVSALDLRRSAIVLASLATRWPQLAARLAAMLEQHQYRQMCQWLAQDTDQGQP</sequence>
<dbReference type="Pfam" id="PF13426">
    <property type="entry name" value="PAS_9"/>
    <property type="match status" value="1"/>
</dbReference>
<dbReference type="NCBIfam" id="TIGR00229">
    <property type="entry name" value="sensory_box"/>
    <property type="match status" value="1"/>
</dbReference>
<comment type="function">
    <text evidence="9">Member of the two-component regulatory system BvgS/BvgA. Phosphorylates BvgA via a four-step phosphorelay in response to environmental signals.</text>
</comment>
<evidence type="ECO:0000256" key="8">
    <source>
        <dbReference type="ARBA" id="ARBA00023026"/>
    </source>
</evidence>
<dbReference type="InterPro" id="IPR036097">
    <property type="entry name" value="HisK_dim/P_sf"/>
</dbReference>
<accession>A0A1A7C0Z6</accession>
<evidence type="ECO:0000259" key="15">
    <source>
        <dbReference type="PROSITE" id="PS50109"/>
    </source>
</evidence>
<dbReference type="PANTHER" id="PTHR43047:SF64">
    <property type="entry name" value="HISTIDINE KINASE CONTAINING CHEY-HOMOLOGOUS RECEIVER DOMAIN AND PAS DOMAIN-RELATED"/>
    <property type="match status" value="1"/>
</dbReference>
<organism evidence="18 19">
    <name type="scientific">Janthinobacterium psychrotolerans</name>
    <dbReference type="NCBI Taxonomy" id="1747903"/>
    <lineage>
        <taxon>Bacteria</taxon>
        <taxon>Pseudomonadati</taxon>
        <taxon>Pseudomonadota</taxon>
        <taxon>Betaproteobacteria</taxon>
        <taxon>Burkholderiales</taxon>
        <taxon>Oxalobacteraceae</taxon>
        <taxon>Janthinobacterium</taxon>
    </lineage>
</organism>
<keyword evidence="13" id="KW-1133">Transmembrane helix</keyword>
<feature type="transmembrane region" description="Helical" evidence="13">
    <location>
        <begin position="370"/>
        <end position="391"/>
    </location>
</feature>
<dbReference type="CDD" id="cd17546">
    <property type="entry name" value="REC_hyHK_CKI1_RcsC-like"/>
    <property type="match status" value="1"/>
</dbReference>
<feature type="signal peptide" evidence="14">
    <location>
        <begin position="1"/>
        <end position="42"/>
    </location>
</feature>
<dbReference type="Gene3D" id="3.30.565.10">
    <property type="entry name" value="Histidine kinase-like ATPase, C-terminal domain"/>
    <property type="match status" value="1"/>
</dbReference>
<dbReference type="Pfam" id="PF00512">
    <property type="entry name" value="HisKA"/>
    <property type="match status" value="1"/>
</dbReference>
<dbReference type="PROSITE" id="PS50109">
    <property type="entry name" value="HIS_KIN"/>
    <property type="match status" value="1"/>
</dbReference>
<dbReference type="InterPro" id="IPR003594">
    <property type="entry name" value="HATPase_dom"/>
</dbReference>
<reference evidence="18 19" key="1">
    <citation type="submission" date="2016-04" db="EMBL/GenBank/DDBJ databases">
        <title>Draft genome sequence of Janthinobacterium psychrotolerans sp. nov., isolated from freshwater sediments in Denmark.</title>
        <authorList>
            <person name="Gong X."/>
            <person name="Skrivergaard S."/>
            <person name="Korsgaard B.S."/>
            <person name="Schreiber L."/>
            <person name="Marshall I.P."/>
            <person name="Finster K."/>
            <person name="Schramm A."/>
        </authorList>
    </citation>
    <scope>NUCLEOTIDE SEQUENCE [LARGE SCALE GENOMIC DNA]</scope>
    <source>
        <strain evidence="18 19">S3-2</strain>
    </source>
</reference>
<dbReference type="SMART" id="SM00387">
    <property type="entry name" value="HATPase_c"/>
    <property type="match status" value="1"/>
</dbReference>
<dbReference type="PATRIC" id="fig|1747903.4.peg.1958"/>
<dbReference type="CDD" id="cd00082">
    <property type="entry name" value="HisKA"/>
    <property type="match status" value="1"/>
</dbReference>
<evidence type="ECO:0000256" key="2">
    <source>
        <dbReference type="ARBA" id="ARBA00012438"/>
    </source>
</evidence>
<evidence type="ECO:0000256" key="9">
    <source>
        <dbReference type="ARBA" id="ARBA00058004"/>
    </source>
</evidence>
<evidence type="ECO:0000313" key="18">
    <source>
        <dbReference type="EMBL" id="OBV38410.1"/>
    </source>
</evidence>
<dbReference type="InterPro" id="IPR011006">
    <property type="entry name" value="CheY-like_superfamily"/>
</dbReference>
<feature type="chain" id="PRO_5008355532" description="Virulence sensor protein BvgS" evidence="14">
    <location>
        <begin position="43"/>
        <end position="1026"/>
    </location>
</feature>
<evidence type="ECO:0000256" key="12">
    <source>
        <dbReference type="SAM" id="Coils"/>
    </source>
</evidence>
<dbReference type="SMART" id="SM00448">
    <property type="entry name" value="REC"/>
    <property type="match status" value="1"/>
</dbReference>
<evidence type="ECO:0000256" key="11">
    <source>
        <dbReference type="PROSITE-ProRule" id="PRU00169"/>
    </source>
</evidence>
<dbReference type="PRINTS" id="PR00344">
    <property type="entry name" value="BCTRLSENSOR"/>
</dbReference>
<evidence type="ECO:0000313" key="19">
    <source>
        <dbReference type="Proteomes" id="UP000092713"/>
    </source>
</evidence>
<evidence type="ECO:0000256" key="13">
    <source>
        <dbReference type="SAM" id="Phobius"/>
    </source>
</evidence>
<dbReference type="InterPro" id="IPR036890">
    <property type="entry name" value="HATPase_C_sf"/>
</dbReference>
<protein>
    <recommendedName>
        <fullName evidence="10">Virulence sensor protein BvgS</fullName>
        <ecNumber evidence="2">2.7.13.3</ecNumber>
    </recommendedName>
</protein>
<dbReference type="SUPFAM" id="SSF55874">
    <property type="entry name" value="ATPase domain of HSP90 chaperone/DNA topoisomerase II/histidine kinase"/>
    <property type="match status" value="1"/>
</dbReference>
<dbReference type="InterPro" id="IPR035965">
    <property type="entry name" value="PAS-like_dom_sf"/>
</dbReference>
<dbReference type="InterPro" id="IPR003661">
    <property type="entry name" value="HisK_dim/P_dom"/>
</dbReference>
<keyword evidence="8" id="KW-0843">Virulence</keyword>
<keyword evidence="13" id="KW-0812">Transmembrane</keyword>
<dbReference type="InterPro" id="IPR000014">
    <property type="entry name" value="PAS"/>
</dbReference>
<dbReference type="InterPro" id="IPR005467">
    <property type="entry name" value="His_kinase_dom"/>
</dbReference>
<evidence type="ECO:0000259" key="17">
    <source>
        <dbReference type="PROSITE" id="PS50112"/>
    </source>
</evidence>
<dbReference type="SUPFAM" id="SSF52172">
    <property type="entry name" value="CheY-like"/>
    <property type="match status" value="1"/>
</dbReference>
<dbReference type="InterPro" id="IPR001789">
    <property type="entry name" value="Sig_transdc_resp-reg_receiver"/>
</dbReference>
<dbReference type="EMBL" id="LOCQ01000057">
    <property type="protein sequence ID" value="OBV38410.1"/>
    <property type="molecule type" value="Genomic_DNA"/>
</dbReference>
<keyword evidence="12" id="KW-0175">Coiled coil</keyword>
<dbReference type="SUPFAM" id="SSF55785">
    <property type="entry name" value="PYP-like sensor domain (PAS domain)"/>
    <property type="match status" value="1"/>
</dbReference>
<feature type="domain" description="PAS" evidence="17">
    <location>
        <begin position="406"/>
        <end position="450"/>
    </location>
</feature>
<dbReference type="CDD" id="cd00130">
    <property type="entry name" value="PAS"/>
    <property type="match status" value="1"/>
</dbReference>
<dbReference type="Pfam" id="PF02518">
    <property type="entry name" value="HATPase_c"/>
    <property type="match status" value="1"/>
</dbReference>
<dbReference type="FunFam" id="3.30.565.10:FF:000010">
    <property type="entry name" value="Sensor histidine kinase RcsC"/>
    <property type="match status" value="1"/>
</dbReference>
<dbReference type="SUPFAM" id="SSF47384">
    <property type="entry name" value="Homodimeric domain of signal transducing histidine kinase"/>
    <property type="match status" value="1"/>
</dbReference>
<dbReference type="Pfam" id="PF00072">
    <property type="entry name" value="Response_reg"/>
    <property type="match status" value="1"/>
</dbReference>
<evidence type="ECO:0000256" key="14">
    <source>
        <dbReference type="SAM" id="SignalP"/>
    </source>
</evidence>
<dbReference type="Gene3D" id="3.30.450.20">
    <property type="entry name" value="PAS domain"/>
    <property type="match status" value="1"/>
</dbReference>
<feature type="coiled-coil region" evidence="12">
    <location>
        <begin position="389"/>
        <end position="416"/>
    </location>
</feature>
<evidence type="ECO:0000256" key="7">
    <source>
        <dbReference type="ARBA" id="ARBA00023012"/>
    </source>
</evidence>
<dbReference type="STRING" id="1747903.ASR47_10066"/>
<gene>
    <name evidence="18" type="ORF">ASR47_10066</name>
</gene>
<dbReference type="SMART" id="SM00388">
    <property type="entry name" value="HisKA"/>
    <property type="match status" value="1"/>
</dbReference>
<keyword evidence="5 14" id="KW-0732">Signal</keyword>
<keyword evidence="19" id="KW-1185">Reference proteome</keyword>
<dbReference type="InterPro" id="IPR004358">
    <property type="entry name" value="Sig_transdc_His_kin-like_C"/>
</dbReference>
<keyword evidence="4" id="KW-0808">Transferase</keyword>
<evidence type="ECO:0000259" key="16">
    <source>
        <dbReference type="PROSITE" id="PS50110"/>
    </source>
</evidence>
<evidence type="ECO:0000256" key="3">
    <source>
        <dbReference type="ARBA" id="ARBA00022553"/>
    </source>
</evidence>
<dbReference type="PANTHER" id="PTHR43047">
    <property type="entry name" value="TWO-COMPONENT HISTIDINE PROTEIN KINASE"/>
    <property type="match status" value="1"/>
</dbReference>
<proteinExistence type="predicted"/>
<keyword evidence="7" id="KW-0902">Two-component regulatory system</keyword>
<evidence type="ECO:0000256" key="4">
    <source>
        <dbReference type="ARBA" id="ARBA00022679"/>
    </source>
</evidence>
<dbReference type="PROSITE" id="PS50112">
    <property type="entry name" value="PAS"/>
    <property type="match status" value="1"/>
</dbReference>
<keyword evidence="3 11" id="KW-0597">Phosphoprotein</keyword>
<dbReference type="AlphaFoldDB" id="A0A1A7C0Z6"/>
<evidence type="ECO:0000256" key="10">
    <source>
        <dbReference type="ARBA" id="ARBA00070152"/>
    </source>
</evidence>